<name>A0A1I7UTX5_9PELO</name>
<dbReference type="PROSITE" id="PS50202">
    <property type="entry name" value="MSP"/>
    <property type="match status" value="1"/>
</dbReference>
<dbReference type="InterPro" id="IPR013783">
    <property type="entry name" value="Ig-like_fold"/>
</dbReference>
<dbReference type="eggNOG" id="ENOG502RAIM">
    <property type="taxonomic scope" value="Eukaryota"/>
</dbReference>
<dbReference type="Gene3D" id="2.60.40.10">
    <property type="entry name" value="Immunoglobulins"/>
    <property type="match status" value="1"/>
</dbReference>
<keyword evidence="1" id="KW-0206">Cytoskeleton</keyword>
<evidence type="ECO:0000313" key="4">
    <source>
        <dbReference type="WBParaSite" id="Csp11.Scaffold630.g19316.t1"/>
    </source>
</evidence>
<dbReference type="AlphaFoldDB" id="A0A1I7UTX5"/>
<dbReference type="InterPro" id="IPR008962">
    <property type="entry name" value="PapD-like_sf"/>
</dbReference>
<proteinExistence type="predicted"/>
<comment type="function">
    <text evidence="1">Central component in molecular interactions underlying sperm crawling. Forms an extensive filament system that extends from sperm villipoda, along the leading edge of the pseudopod.</text>
</comment>
<dbReference type="STRING" id="1561998.A0A1I7UTX5"/>
<reference evidence="4" key="1">
    <citation type="submission" date="2016-11" db="UniProtKB">
        <authorList>
            <consortium name="WormBaseParasite"/>
        </authorList>
    </citation>
    <scope>IDENTIFICATION</scope>
</reference>
<keyword evidence="1" id="KW-0963">Cytoplasm</keyword>
<evidence type="ECO:0000259" key="2">
    <source>
        <dbReference type="PROSITE" id="PS50202"/>
    </source>
</evidence>
<sequence length="167" mass="18791">MLKWVAPEGQASVKIVNPSQNRFAIKIKTTNVDVYKTTPNTDFINPGFTLNLVVTRGKAPMKEDKLAVHYIEVSRKAPSIQKSAKHQKTRQVSKNASSIRKWVKCPETRQVSRKAPSIRKCAKYPEKRQCEMSEPDAAEVFKKPGIKPNVYMITMKCDENPPPPGAP</sequence>
<dbReference type="PANTHER" id="PTHR22947:SF6">
    <property type="entry name" value="MAJOR SPERM PROTEIN"/>
    <property type="match status" value="1"/>
</dbReference>
<dbReference type="PANTHER" id="PTHR22947">
    <property type="entry name" value="MAJOR SPERM PROTEIN"/>
    <property type="match status" value="1"/>
</dbReference>
<feature type="domain" description="MSP" evidence="2">
    <location>
        <begin position="1"/>
        <end position="102"/>
    </location>
</feature>
<accession>A0A1I7UTX5</accession>
<protein>
    <recommendedName>
        <fullName evidence="1">Major sperm protein</fullName>
    </recommendedName>
</protein>
<dbReference type="Pfam" id="PF00635">
    <property type="entry name" value="Motile_Sperm"/>
    <property type="match status" value="1"/>
</dbReference>
<evidence type="ECO:0000313" key="3">
    <source>
        <dbReference type="Proteomes" id="UP000095282"/>
    </source>
</evidence>
<dbReference type="SUPFAM" id="SSF49354">
    <property type="entry name" value="PapD-like"/>
    <property type="match status" value="1"/>
</dbReference>
<dbReference type="Proteomes" id="UP000095282">
    <property type="component" value="Unplaced"/>
</dbReference>
<keyword evidence="3" id="KW-1185">Reference proteome</keyword>
<organism evidence="3 4">
    <name type="scientific">Caenorhabditis tropicalis</name>
    <dbReference type="NCBI Taxonomy" id="1561998"/>
    <lineage>
        <taxon>Eukaryota</taxon>
        <taxon>Metazoa</taxon>
        <taxon>Ecdysozoa</taxon>
        <taxon>Nematoda</taxon>
        <taxon>Chromadorea</taxon>
        <taxon>Rhabditida</taxon>
        <taxon>Rhabditina</taxon>
        <taxon>Rhabditomorpha</taxon>
        <taxon>Rhabditoidea</taxon>
        <taxon>Rhabditidae</taxon>
        <taxon>Peloderinae</taxon>
        <taxon>Caenorhabditis</taxon>
    </lineage>
</organism>
<dbReference type="InterPro" id="IPR051774">
    <property type="entry name" value="Sperm-specific_class_P"/>
</dbReference>
<dbReference type="InterPro" id="IPR000535">
    <property type="entry name" value="MSP_dom"/>
</dbReference>
<evidence type="ECO:0000256" key="1">
    <source>
        <dbReference type="RuleBase" id="RU003425"/>
    </source>
</evidence>
<dbReference type="WBParaSite" id="Csp11.Scaffold630.g19316.t1">
    <property type="protein sequence ID" value="Csp11.Scaffold630.g19316.t1"/>
    <property type="gene ID" value="Csp11.Scaffold630.g19316"/>
</dbReference>